<dbReference type="GeneID" id="75102013"/>
<dbReference type="InterPro" id="IPR042122">
    <property type="entry name" value="Ser_AcTrfase_N_sf"/>
</dbReference>
<keyword evidence="4" id="KW-0808">Transferase</keyword>
<evidence type="ECO:0000256" key="5">
    <source>
        <dbReference type="ARBA" id="ARBA00023315"/>
    </source>
</evidence>
<dbReference type="Pfam" id="PF00132">
    <property type="entry name" value="Hexapep"/>
    <property type="match status" value="1"/>
</dbReference>
<dbReference type="EMBL" id="CP080776">
    <property type="protein sequence ID" value="UWP95757.1"/>
    <property type="molecule type" value="Genomic_DNA"/>
</dbReference>
<proteinExistence type="inferred from homology"/>
<evidence type="ECO:0000256" key="4">
    <source>
        <dbReference type="ARBA" id="ARBA00022679"/>
    </source>
</evidence>
<evidence type="ECO:0000313" key="8">
    <source>
        <dbReference type="Proteomes" id="UP001057991"/>
    </source>
</evidence>
<dbReference type="GO" id="GO:0009001">
    <property type="term" value="F:serine O-acetyltransferase activity"/>
    <property type="evidence" value="ECO:0007669"/>
    <property type="project" value="UniProtKB-EC"/>
</dbReference>
<dbReference type="Gene3D" id="1.10.3130.10">
    <property type="entry name" value="serine acetyltransferase, domain 1"/>
    <property type="match status" value="1"/>
</dbReference>
<comment type="catalytic activity">
    <reaction evidence="6">
        <text>L-serine + acetyl-CoA = O-acetyl-L-serine + CoA</text>
        <dbReference type="Rhea" id="RHEA:24560"/>
        <dbReference type="ChEBI" id="CHEBI:33384"/>
        <dbReference type="ChEBI" id="CHEBI:57287"/>
        <dbReference type="ChEBI" id="CHEBI:57288"/>
        <dbReference type="ChEBI" id="CHEBI:58340"/>
        <dbReference type="EC" id="2.3.1.30"/>
    </reaction>
</comment>
<organism evidence="7 8">
    <name type="scientific">Aliiroseovarius crassostreae</name>
    <dbReference type="NCBI Taxonomy" id="154981"/>
    <lineage>
        <taxon>Bacteria</taxon>
        <taxon>Pseudomonadati</taxon>
        <taxon>Pseudomonadota</taxon>
        <taxon>Alphaproteobacteria</taxon>
        <taxon>Rhodobacterales</taxon>
        <taxon>Paracoccaceae</taxon>
        <taxon>Aliiroseovarius</taxon>
    </lineage>
</organism>
<dbReference type="InterPro" id="IPR011004">
    <property type="entry name" value="Trimer_LpxA-like_sf"/>
</dbReference>
<reference evidence="7" key="1">
    <citation type="submission" date="2021-08" db="EMBL/GenBank/DDBJ databases">
        <authorList>
            <person name="Nwanade C."/>
            <person name="Wang M."/>
            <person name="Masoudi A."/>
            <person name="Yu Z."/>
            <person name="Liu J."/>
        </authorList>
    </citation>
    <scope>NUCLEOTIDE SEQUENCE</scope>
    <source>
        <strain evidence="7">S056</strain>
    </source>
</reference>
<sequence length="230" mass="24873">MNVDHLLEKTIHELFPVGDRAPNNSRLQKSTCEHALSVLADVLPILAEDLCAYVQKDPSLEGQPAFALVPHSPFIATLCYRIAHALWSDAKSGEHTRDAMAISHFARSLTGVEIHPAATIGKRFVLDHGTNTVIGATCEIGSDCYILNGVVLGARGIAGNDARKRHPTIGNRVQIGAFARVLGDVHIGDDCFICPWSLITRDVVPDTIVKPQIPTDSFSTHLHEAPSHVA</sequence>
<dbReference type="CDD" id="cd03354">
    <property type="entry name" value="LbH_SAT"/>
    <property type="match status" value="1"/>
</dbReference>
<evidence type="ECO:0000256" key="1">
    <source>
        <dbReference type="ARBA" id="ARBA00007274"/>
    </source>
</evidence>
<evidence type="ECO:0000256" key="3">
    <source>
        <dbReference type="ARBA" id="ARBA00022605"/>
    </source>
</evidence>
<accession>A0A9Q9HC56</accession>
<evidence type="ECO:0000256" key="2">
    <source>
        <dbReference type="ARBA" id="ARBA00013266"/>
    </source>
</evidence>
<dbReference type="Gene3D" id="2.160.10.10">
    <property type="entry name" value="Hexapeptide repeat proteins"/>
    <property type="match status" value="1"/>
</dbReference>
<evidence type="ECO:0000313" key="7">
    <source>
        <dbReference type="EMBL" id="UWP95757.1"/>
    </source>
</evidence>
<keyword evidence="3" id="KW-0028">Amino-acid biosynthesis</keyword>
<keyword evidence="5" id="KW-0012">Acyltransferase</keyword>
<dbReference type="PANTHER" id="PTHR42811">
    <property type="entry name" value="SERINE ACETYLTRANSFERASE"/>
    <property type="match status" value="1"/>
</dbReference>
<dbReference type="GO" id="GO:0008652">
    <property type="term" value="P:amino acid biosynthetic process"/>
    <property type="evidence" value="ECO:0007669"/>
    <property type="project" value="UniProtKB-KW"/>
</dbReference>
<evidence type="ECO:0000256" key="6">
    <source>
        <dbReference type="ARBA" id="ARBA00049486"/>
    </source>
</evidence>
<name>A0A9Q9HC56_9RHOB</name>
<dbReference type="RefSeq" id="WP_259793593.1">
    <property type="nucleotide sequence ID" value="NZ_CP080772.1"/>
</dbReference>
<dbReference type="InterPro" id="IPR001451">
    <property type="entry name" value="Hexapep"/>
</dbReference>
<dbReference type="AlphaFoldDB" id="A0A9Q9HC56"/>
<comment type="similarity">
    <text evidence="1">Belongs to the transferase hexapeptide repeat family.</text>
</comment>
<gene>
    <name evidence="7" type="ORF">K3X48_01770</name>
</gene>
<dbReference type="EC" id="2.3.1.30" evidence="2"/>
<dbReference type="InterPro" id="IPR045304">
    <property type="entry name" value="LbH_SAT"/>
</dbReference>
<dbReference type="SUPFAM" id="SSF51161">
    <property type="entry name" value="Trimeric LpxA-like enzymes"/>
    <property type="match status" value="1"/>
</dbReference>
<dbReference type="Proteomes" id="UP001057991">
    <property type="component" value="Chromosome"/>
</dbReference>
<protein>
    <recommendedName>
        <fullName evidence="2">serine O-acetyltransferase</fullName>
        <ecNumber evidence="2">2.3.1.30</ecNumber>
    </recommendedName>
</protein>